<keyword evidence="2" id="KW-0067">ATP-binding</keyword>
<evidence type="ECO:0000256" key="2">
    <source>
        <dbReference type="ARBA" id="ARBA00022840"/>
    </source>
</evidence>
<dbReference type="SMART" id="SM00490">
    <property type="entry name" value="HELICc"/>
    <property type="match status" value="1"/>
</dbReference>
<dbReference type="SUPFAM" id="SSF52540">
    <property type="entry name" value="P-loop containing nucleoside triphosphate hydrolases"/>
    <property type="match status" value="1"/>
</dbReference>
<sequence length="710" mass="77247">MNAVDGLEPALVHHIVNTLGWKGLRPLQEAAVAPLTAGDDALLLAPTAGGKTEAACFPLLSRMHGQGWSGTSVLYVCPLKALLNNLLPRVETYTAWLGRTAALWHGDTPAGARRRILAARPDVVLTTPESLEAMLVSVNVDHASFFSGLRAVVVDEVHAFAGDDRGWHLLAVLERLQKVVGRSVQRIGLSATVGNPEALLSWLQGSGSGRRPGRVVAPHLSEAQPMSTASASVPPGDIQLDYVGSLDNAATVISALHRGEKRLVFCESRRLVEELGAKLRAKGVTTFLSHASLSLDERRRAETAFAEARDCVIISTSTLELGIDVGDLDRVIQVDAPTSVASFLQRLGRTGRRPRTTRNCLFLTLDQGGLLAAAGLLLKWSRGWVEPVTAPPEPRHIVAQQLLALCLQEHRVGDRLWQEWWNGLGPFGGSAEPIVRHLVEQGYLAQDGGMLFIGPEAERRFGHRHFMNLTAVFTAPPQFTVLQGRTEIGRTDPALLTERVAGPRRLLLAGRSWQVTYIDWQRKRCFVEPVDGGGKAKWSGTGFGQGTSFEVTRAVREVLLGTDPPVSLTQRATTVLKEARDVFLEKVHPGGTLIVRGEGGQLRWWTWAGHRANATLSATLEGIAVPAQRINDHWIRLREDLTPPVWKEALSESPDRLCLPAVDERAVRGLKFGDALPPRLAEATLSARLADLQTAEAVLTEPVRFVYTGA</sequence>
<dbReference type="Pfam" id="PF00271">
    <property type="entry name" value="Helicase_C"/>
    <property type="match status" value="1"/>
</dbReference>
<gene>
    <name evidence="5" type="ORF">OHU35_23260</name>
</gene>
<dbReference type="SMART" id="SM00487">
    <property type="entry name" value="DEXDc"/>
    <property type="match status" value="1"/>
</dbReference>
<dbReference type="InterPro" id="IPR027417">
    <property type="entry name" value="P-loop_NTPase"/>
</dbReference>
<dbReference type="Proteomes" id="UP001621512">
    <property type="component" value="Chromosome"/>
</dbReference>
<proteinExistence type="predicted"/>
<keyword evidence="5" id="KW-0347">Helicase</keyword>
<dbReference type="EMBL" id="CP108341">
    <property type="protein sequence ID" value="WTW28787.1"/>
    <property type="molecule type" value="Genomic_DNA"/>
</dbReference>
<keyword evidence="5" id="KW-0378">Hydrolase</keyword>
<protein>
    <submittedName>
        <fullName evidence="5">DEAD/DEAH box helicase</fullName>
    </submittedName>
</protein>
<dbReference type="InterPro" id="IPR011545">
    <property type="entry name" value="DEAD/DEAH_box_helicase_dom"/>
</dbReference>
<dbReference type="InterPro" id="IPR001650">
    <property type="entry name" value="Helicase_C-like"/>
</dbReference>
<feature type="domain" description="Helicase C-terminal" evidence="4">
    <location>
        <begin position="245"/>
        <end position="398"/>
    </location>
</feature>
<dbReference type="PROSITE" id="PS51192">
    <property type="entry name" value="HELICASE_ATP_BIND_1"/>
    <property type="match status" value="1"/>
</dbReference>
<organism evidence="5 6">
    <name type="scientific">Streptomyces purpurascens</name>
    <dbReference type="NCBI Taxonomy" id="1924"/>
    <lineage>
        <taxon>Bacteria</taxon>
        <taxon>Bacillati</taxon>
        <taxon>Actinomycetota</taxon>
        <taxon>Actinomycetes</taxon>
        <taxon>Kitasatosporales</taxon>
        <taxon>Streptomycetaceae</taxon>
        <taxon>Streptomyces</taxon>
    </lineage>
</organism>
<dbReference type="GO" id="GO:0004386">
    <property type="term" value="F:helicase activity"/>
    <property type="evidence" value="ECO:0007669"/>
    <property type="project" value="UniProtKB-KW"/>
</dbReference>
<dbReference type="PROSITE" id="PS51194">
    <property type="entry name" value="HELICASE_CTER"/>
    <property type="match status" value="1"/>
</dbReference>
<reference evidence="5 6" key="1">
    <citation type="submission" date="2022-10" db="EMBL/GenBank/DDBJ databases">
        <title>The complete genomes of actinobacterial strains from the NBC collection.</title>
        <authorList>
            <person name="Joergensen T.S."/>
            <person name="Alvarez Arevalo M."/>
            <person name="Sterndorff E.B."/>
            <person name="Faurdal D."/>
            <person name="Vuksanovic O."/>
            <person name="Mourched A.-S."/>
            <person name="Charusanti P."/>
            <person name="Shaw S."/>
            <person name="Blin K."/>
            <person name="Weber T."/>
        </authorList>
    </citation>
    <scope>NUCLEOTIDE SEQUENCE [LARGE SCALE GENOMIC DNA]</scope>
    <source>
        <strain evidence="5 6">NBC_00017</strain>
    </source>
</reference>
<evidence type="ECO:0000313" key="5">
    <source>
        <dbReference type="EMBL" id="WTW28787.1"/>
    </source>
</evidence>
<dbReference type="PANTHER" id="PTHR47962:SF5">
    <property type="entry name" value="ATP-DEPENDENT HELICASE LHR-RELATED"/>
    <property type="match status" value="1"/>
</dbReference>
<keyword evidence="1" id="KW-0547">Nucleotide-binding</keyword>
<evidence type="ECO:0000259" key="3">
    <source>
        <dbReference type="PROSITE" id="PS51192"/>
    </source>
</evidence>
<feature type="domain" description="Helicase ATP-binding" evidence="3">
    <location>
        <begin position="32"/>
        <end position="204"/>
    </location>
</feature>
<keyword evidence="6" id="KW-1185">Reference proteome</keyword>
<evidence type="ECO:0000256" key="1">
    <source>
        <dbReference type="ARBA" id="ARBA00022741"/>
    </source>
</evidence>
<dbReference type="Pfam" id="PF00270">
    <property type="entry name" value="DEAD"/>
    <property type="match status" value="1"/>
</dbReference>
<dbReference type="PANTHER" id="PTHR47962">
    <property type="entry name" value="ATP-DEPENDENT HELICASE LHR-RELATED-RELATED"/>
    <property type="match status" value="1"/>
</dbReference>
<dbReference type="InterPro" id="IPR014001">
    <property type="entry name" value="Helicase_ATP-bd"/>
</dbReference>
<dbReference type="Gene3D" id="3.40.50.300">
    <property type="entry name" value="P-loop containing nucleotide triphosphate hydrolases"/>
    <property type="match status" value="2"/>
</dbReference>
<evidence type="ECO:0000313" key="6">
    <source>
        <dbReference type="Proteomes" id="UP001621512"/>
    </source>
</evidence>
<dbReference type="RefSeq" id="WP_405506704.1">
    <property type="nucleotide sequence ID" value="NZ_CP108341.1"/>
</dbReference>
<evidence type="ECO:0000259" key="4">
    <source>
        <dbReference type="PROSITE" id="PS51194"/>
    </source>
</evidence>
<accession>A0ABZ1MLH9</accession>
<name>A0ABZ1MLH9_STREF</name>
<dbReference type="InterPro" id="IPR052511">
    <property type="entry name" value="ATP-dep_Helicase"/>
</dbReference>